<gene>
    <name evidence="1" type="ORF">APLA_LOCUS4028</name>
</gene>
<sequence length="120" mass="13008">MARVYLCVAALAAGSRPALIDPAALPNPRASHLRHLMCLHLNVSLNVIQLRYQRENCQKIGKKTLCESGAAAWALGAGGRWFAGERLVAIPDSRIVSAVVQLSFPRDCEMSNAKTQIQIA</sequence>
<dbReference type="AlphaFoldDB" id="A0A8S0ZBT6"/>
<protein>
    <submittedName>
        <fullName evidence="1">Uncharacterized protein</fullName>
    </submittedName>
</protein>
<dbReference type="OrthoDB" id="10282921at2759"/>
<organism evidence="1 2">
    <name type="scientific">Arctia plantaginis</name>
    <name type="common">Wood tiger moth</name>
    <name type="synonym">Phalaena plantaginis</name>
    <dbReference type="NCBI Taxonomy" id="874455"/>
    <lineage>
        <taxon>Eukaryota</taxon>
        <taxon>Metazoa</taxon>
        <taxon>Ecdysozoa</taxon>
        <taxon>Arthropoda</taxon>
        <taxon>Hexapoda</taxon>
        <taxon>Insecta</taxon>
        <taxon>Pterygota</taxon>
        <taxon>Neoptera</taxon>
        <taxon>Endopterygota</taxon>
        <taxon>Lepidoptera</taxon>
        <taxon>Glossata</taxon>
        <taxon>Ditrysia</taxon>
        <taxon>Noctuoidea</taxon>
        <taxon>Erebidae</taxon>
        <taxon>Arctiinae</taxon>
        <taxon>Arctia</taxon>
    </lineage>
</organism>
<keyword evidence="2" id="KW-1185">Reference proteome</keyword>
<dbReference type="Proteomes" id="UP000494106">
    <property type="component" value="Unassembled WGS sequence"/>
</dbReference>
<reference evidence="1 2" key="1">
    <citation type="submission" date="2020-04" db="EMBL/GenBank/DDBJ databases">
        <authorList>
            <person name="Wallbank WR R."/>
            <person name="Pardo Diaz C."/>
            <person name="Kozak K."/>
            <person name="Martin S."/>
            <person name="Jiggins C."/>
            <person name="Moest M."/>
            <person name="Warren A I."/>
            <person name="Byers J.R.P. K."/>
            <person name="Montejo-Kovacevich G."/>
            <person name="Yen C E."/>
        </authorList>
    </citation>
    <scope>NUCLEOTIDE SEQUENCE [LARGE SCALE GENOMIC DNA]</scope>
</reference>
<accession>A0A8S0ZBT6</accession>
<name>A0A8S0ZBT6_ARCPL</name>
<evidence type="ECO:0000313" key="2">
    <source>
        <dbReference type="Proteomes" id="UP000494106"/>
    </source>
</evidence>
<evidence type="ECO:0000313" key="1">
    <source>
        <dbReference type="EMBL" id="CAB3229956.1"/>
    </source>
</evidence>
<comment type="caution">
    <text evidence="1">The sequence shown here is derived from an EMBL/GenBank/DDBJ whole genome shotgun (WGS) entry which is preliminary data.</text>
</comment>
<proteinExistence type="predicted"/>
<dbReference type="EMBL" id="CADEBC010000426">
    <property type="protein sequence ID" value="CAB3229956.1"/>
    <property type="molecule type" value="Genomic_DNA"/>
</dbReference>